<organism evidence="1 2">
    <name type="scientific">Trichonephila inaurata madagascariensis</name>
    <dbReference type="NCBI Taxonomy" id="2747483"/>
    <lineage>
        <taxon>Eukaryota</taxon>
        <taxon>Metazoa</taxon>
        <taxon>Ecdysozoa</taxon>
        <taxon>Arthropoda</taxon>
        <taxon>Chelicerata</taxon>
        <taxon>Arachnida</taxon>
        <taxon>Araneae</taxon>
        <taxon>Araneomorphae</taxon>
        <taxon>Entelegynae</taxon>
        <taxon>Araneoidea</taxon>
        <taxon>Nephilidae</taxon>
        <taxon>Trichonephila</taxon>
        <taxon>Trichonephila inaurata</taxon>
    </lineage>
</organism>
<accession>A0A8X7C5I8</accession>
<dbReference type="Proteomes" id="UP000886998">
    <property type="component" value="Unassembled WGS sequence"/>
</dbReference>
<dbReference type="AlphaFoldDB" id="A0A8X7C5I8"/>
<proteinExistence type="predicted"/>
<reference evidence="1" key="1">
    <citation type="submission" date="2020-08" db="EMBL/GenBank/DDBJ databases">
        <title>Multicomponent nature underlies the extraordinary mechanical properties of spider dragline silk.</title>
        <authorList>
            <person name="Kono N."/>
            <person name="Nakamura H."/>
            <person name="Mori M."/>
            <person name="Yoshida Y."/>
            <person name="Ohtoshi R."/>
            <person name="Malay A.D."/>
            <person name="Moran D.A.P."/>
            <person name="Tomita M."/>
            <person name="Numata K."/>
            <person name="Arakawa K."/>
        </authorList>
    </citation>
    <scope>NUCLEOTIDE SEQUENCE</scope>
</reference>
<gene>
    <name evidence="1" type="ORF">TNIN_72101</name>
</gene>
<name>A0A8X7C5I8_9ARAC</name>
<evidence type="ECO:0000313" key="1">
    <source>
        <dbReference type="EMBL" id="GFY54753.1"/>
    </source>
</evidence>
<comment type="caution">
    <text evidence="1">The sequence shown here is derived from an EMBL/GenBank/DDBJ whole genome shotgun (WGS) entry which is preliminary data.</text>
</comment>
<evidence type="ECO:0000313" key="2">
    <source>
        <dbReference type="Proteomes" id="UP000886998"/>
    </source>
</evidence>
<protein>
    <submittedName>
        <fullName evidence="1">Uncharacterized protein</fullName>
    </submittedName>
</protein>
<dbReference type="EMBL" id="BMAV01010012">
    <property type="protein sequence ID" value="GFY54753.1"/>
    <property type="molecule type" value="Genomic_DNA"/>
</dbReference>
<keyword evidence="2" id="KW-1185">Reference proteome</keyword>
<sequence length="80" mass="9215">MHLNELQVVQNTALRLNLNEPRYDSLRHLHADFDISPIHNKIRELVSSFFQSNNPIAQAANFTPGLHRHLATSENLLDIF</sequence>
<dbReference type="OrthoDB" id="6818650at2759"/>